<keyword evidence="3" id="KW-1185">Reference proteome</keyword>
<dbReference type="OrthoDB" id="3788377at2759"/>
<dbReference type="Proteomes" id="UP000800039">
    <property type="component" value="Unassembled WGS sequence"/>
</dbReference>
<name>A0A9P4GTZ5_9PLEO</name>
<evidence type="ECO:0000256" key="1">
    <source>
        <dbReference type="SAM" id="MobiDB-lite"/>
    </source>
</evidence>
<feature type="region of interest" description="Disordered" evidence="1">
    <location>
        <begin position="79"/>
        <end position="108"/>
    </location>
</feature>
<dbReference type="EMBL" id="ML976614">
    <property type="protein sequence ID" value="KAF1851777.1"/>
    <property type="molecule type" value="Genomic_DNA"/>
</dbReference>
<feature type="region of interest" description="Disordered" evidence="1">
    <location>
        <begin position="123"/>
        <end position="148"/>
    </location>
</feature>
<evidence type="ECO:0000313" key="3">
    <source>
        <dbReference type="Proteomes" id="UP000800039"/>
    </source>
</evidence>
<sequence length="193" mass="21318">MPSSPSTASTQQAARPPTQLRDLEKYRQTIYHNDAGHHIAESRRRSRVVRRVEPAPTAYCDWILYPTTNATSSSRIHLVDASPHPTSSASSSRNTSLATHVTTAKPSSNVRPKAVIVIEEQQSVETGRNRKQPPLQTSVVLTPPPTPRMDRLPTPDFLDLDEAPFCDCGVEAHIVKFCTSCNMASSFSQRRLG</sequence>
<feature type="compositionally biased region" description="Low complexity" evidence="1">
    <location>
        <begin position="81"/>
        <end position="99"/>
    </location>
</feature>
<feature type="compositionally biased region" description="Low complexity" evidence="1">
    <location>
        <begin position="1"/>
        <end position="14"/>
    </location>
</feature>
<comment type="caution">
    <text evidence="2">The sequence shown here is derived from an EMBL/GenBank/DDBJ whole genome shotgun (WGS) entry which is preliminary data.</text>
</comment>
<dbReference type="GeneID" id="63854753"/>
<protein>
    <submittedName>
        <fullName evidence="2">Uncharacterized protein</fullName>
    </submittedName>
</protein>
<gene>
    <name evidence="2" type="ORF">K460DRAFT_41191</name>
</gene>
<dbReference type="AlphaFoldDB" id="A0A9P4GTZ5"/>
<reference evidence="2" key="1">
    <citation type="submission" date="2020-01" db="EMBL/GenBank/DDBJ databases">
        <authorList>
            <consortium name="DOE Joint Genome Institute"/>
            <person name="Haridas S."/>
            <person name="Albert R."/>
            <person name="Binder M."/>
            <person name="Bloem J."/>
            <person name="Labutti K."/>
            <person name="Salamov A."/>
            <person name="Andreopoulos B."/>
            <person name="Baker S.E."/>
            <person name="Barry K."/>
            <person name="Bills G."/>
            <person name="Bluhm B.H."/>
            <person name="Cannon C."/>
            <person name="Castanera R."/>
            <person name="Culley D.E."/>
            <person name="Daum C."/>
            <person name="Ezra D."/>
            <person name="Gonzalez J.B."/>
            <person name="Henrissat B."/>
            <person name="Kuo A."/>
            <person name="Liang C."/>
            <person name="Lipzen A."/>
            <person name="Lutzoni F."/>
            <person name="Magnuson J."/>
            <person name="Mondo S."/>
            <person name="Nolan M."/>
            <person name="Ohm R."/>
            <person name="Pangilinan J."/>
            <person name="Park H.-J."/>
            <person name="Ramirez L."/>
            <person name="Alfaro M."/>
            <person name="Sun H."/>
            <person name="Tritt A."/>
            <person name="Yoshinaga Y."/>
            <person name="Zwiers L.-H."/>
            <person name="Turgeon B.G."/>
            <person name="Goodwin S.B."/>
            <person name="Spatafora J.W."/>
            <person name="Crous P.W."/>
            <person name="Grigoriev I.V."/>
        </authorList>
    </citation>
    <scope>NUCLEOTIDE SEQUENCE</scope>
    <source>
        <strain evidence="2">CBS 394.84</strain>
    </source>
</reference>
<evidence type="ECO:0000313" key="2">
    <source>
        <dbReference type="EMBL" id="KAF1851777.1"/>
    </source>
</evidence>
<feature type="region of interest" description="Disordered" evidence="1">
    <location>
        <begin position="1"/>
        <end position="22"/>
    </location>
</feature>
<proteinExistence type="predicted"/>
<organism evidence="2 3">
    <name type="scientific">Cucurbitaria berberidis CBS 394.84</name>
    <dbReference type="NCBI Taxonomy" id="1168544"/>
    <lineage>
        <taxon>Eukaryota</taxon>
        <taxon>Fungi</taxon>
        <taxon>Dikarya</taxon>
        <taxon>Ascomycota</taxon>
        <taxon>Pezizomycotina</taxon>
        <taxon>Dothideomycetes</taxon>
        <taxon>Pleosporomycetidae</taxon>
        <taxon>Pleosporales</taxon>
        <taxon>Pleosporineae</taxon>
        <taxon>Cucurbitariaceae</taxon>
        <taxon>Cucurbitaria</taxon>
    </lineage>
</organism>
<dbReference type="RefSeq" id="XP_040794340.1">
    <property type="nucleotide sequence ID" value="XM_040937503.1"/>
</dbReference>
<accession>A0A9P4GTZ5</accession>